<feature type="region of interest" description="Disordered" evidence="1">
    <location>
        <begin position="227"/>
        <end position="246"/>
    </location>
</feature>
<feature type="compositionally biased region" description="Basic and acidic residues" evidence="1">
    <location>
        <begin position="135"/>
        <end position="146"/>
    </location>
</feature>
<evidence type="ECO:0000256" key="1">
    <source>
        <dbReference type="SAM" id="MobiDB-lite"/>
    </source>
</evidence>
<reference evidence="2" key="1">
    <citation type="submission" date="2022-11" db="EMBL/GenBank/DDBJ databases">
        <authorList>
            <person name="Petersen C."/>
        </authorList>
    </citation>
    <scope>NUCLEOTIDE SEQUENCE</scope>
    <source>
        <strain evidence="2">IBT 21917</strain>
    </source>
</reference>
<accession>A0A9W9LVC6</accession>
<dbReference type="Proteomes" id="UP001146351">
    <property type="component" value="Unassembled WGS sequence"/>
</dbReference>
<reference evidence="2" key="2">
    <citation type="journal article" date="2023" name="IMA Fungus">
        <title>Comparative genomic study of the Penicillium genus elucidates a diverse pangenome and 15 lateral gene transfer events.</title>
        <authorList>
            <person name="Petersen C."/>
            <person name="Sorensen T."/>
            <person name="Nielsen M.R."/>
            <person name="Sondergaard T.E."/>
            <person name="Sorensen J.L."/>
            <person name="Fitzpatrick D.A."/>
            <person name="Frisvad J.C."/>
            <person name="Nielsen K.L."/>
        </authorList>
    </citation>
    <scope>NUCLEOTIDE SEQUENCE</scope>
    <source>
        <strain evidence="2">IBT 21917</strain>
    </source>
</reference>
<name>A0A9W9LVC6_9EURO</name>
<dbReference type="AlphaFoldDB" id="A0A9W9LVC6"/>
<evidence type="ECO:0000313" key="3">
    <source>
        <dbReference type="Proteomes" id="UP001146351"/>
    </source>
</evidence>
<gene>
    <name evidence="2" type="ORF">N7492_002080</name>
</gene>
<proteinExistence type="predicted"/>
<feature type="compositionally biased region" description="Basic and acidic residues" evidence="1">
    <location>
        <begin position="758"/>
        <end position="768"/>
    </location>
</feature>
<sequence>MTRPIKSTRHVPSQARRRTSCQSSIISIPQSTAAGGVRAISDDDDRSTLCRPDNRNRQKRPVKRNLHPEILGQSRPNLLDDAVAELPDRRGCDLSSSVPGGITGKSVGGVEDELVRPVPALSINFRPSRTRSKRRTEMEDGGRSTRSDLGPVLSMNTVKECIPVYGVLSRPAVWMLGTGSMPEIEDSPVGSLFVSARAGQGDRWAWMNEDPRIFAGEFTRLTLTSTSASYSPNKRPHRAPRGPEETIGDGVVLWSSVERDHQTLLDDTNGHTQNDHNAESPLKQTITGYSPGRDDLRARFGRALGCLRAGIDFAHLSTAARCWRSSGLGDCRDFPSQTDQVDVFCLARSVSGRTGCEQTSGSCKFDARHGITQGVQFHRCPLSNVISTPYDVSFSSQEKFESDRALYDVYTSHFTVEPADFRPCEVCFERSKSRLLPTIITEYRVRSTCHHFSHSHQVHSVIIDSVLIPAVNMARTTVRPSFQLDRAADPFGTRESRRRIAEIAAALITRGSGIYGFGAFRGYCSPGLHPRPSEFLDGVHMSRIVYRQYLVLQQMTDISAFHPGFVNDIPVTTETITVTCPARREDLRPALPLDLATAPVTLYTTTLYSAENFVGITPPQLITGTTAPEFRGVAWSSLAYGHWSTSKLYILDRHCTMHGVQLSSAQWCASISRGGIRAVGCRHEGFHHTVDSGIPIRTRSLGALETRPHGSEGNWGFSTEYGALRTEYRHLPKGLEAQRGTEEVLRTLWWTGLGGRQDAPDRPGRKDGGNGGSSEEEIENHVHRAASAVP</sequence>
<keyword evidence="3" id="KW-1185">Reference proteome</keyword>
<organism evidence="2 3">
    <name type="scientific">Penicillium capsulatum</name>
    <dbReference type="NCBI Taxonomy" id="69766"/>
    <lineage>
        <taxon>Eukaryota</taxon>
        <taxon>Fungi</taxon>
        <taxon>Dikarya</taxon>
        <taxon>Ascomycota</taxon>
        <taxon>Pezizomycotina</taxon>
        <taxon>Eurotiomycetes</taxon>
        <taxon>Eurotiomycetidae</taxon>
        <taxon>Eurotiales</taxon>
        <taxon>Aspergillaceae</taxon>
        <taxon>Penicillium</taxon>
    </lineage>
</organism>
<feature type="region of interest" description="Disordered" evidence="1">
    <location>
        <begin position="266"/>
        <end position="288"/>
    </location>
</feature>
<protein>
    <submittedName>
        <fullName evidence="2">Uncharacterized protein</fullName>
    </submittedName>
</protein>
<feature type="compositionally biased region" description="Basic and acidic residues" evidence="1">
    <location>
        <begin position="46"/>
        <end position="56"/>
    </location>
</feature>
<feature type="region of interest" description="Disordered" evidence="1">
    <location>
        <begin position="755"/>
        <end position="790"/>
    </location>
</feature>
<feature type="region of interest" description="Disordered" evidence="1">
    <location>
        <begin position="127"/>
        <end position="150"/>
    </location>
</feature>
<evidence type="ECO:0000313" key="2">
    <source>
        <dbReference type="EMBL" id="KAJ5178870.1"/>
    </source>
</evidence>
<comment type="caution">
    <text evidence="2">The sequence shown here is derived from an EMBL/GenBank/DDBJ whole genome shotgun (WGS) entry which is preliminary data.</text>
</comment>
<dbReference type="EMBL" id="JAPQKO010000002">
    <property type="protein sequence ID" value="KAJ5178870.1"/>
    <property type="molecule type" value="Genomic_DNA"/>
</dbReference>
<feature type="region of interest" description="Disordered" evidence="1">
    <location>
        <begin position="1"/>
        <end position="73"/>
    </location>
</feature>